<dbReference type="InterPro" id="IPR002939">
    <property type="entry name" value="DnaJ_C"/>
</dbReference>
<feature type="domain" description="J" evidence="8">
    <location>
        <begin position="4"/>
        <end position="67"/>
    </location>
</feature>
<dbReference type="Gene3D" id="2.10.230.10">
    <property type="entry name" value="Heat shock protein DnaJ, cysteine-rich domain"/>
    <property type="match status" value="1"/>
</dbReference>
<evidence type="ECO:0000256" key="4">
    <source>
        <dbReference type="ARBA" id="ARBA00022833"/>
    </source>
</evidence>
<dbReference type="CDD" id="cd06257">
    <property type="entry name" value="DnaJ"/>
    <property type="match status" value="1"/>
</dbReference>
<evidence type="ECO:0000256" key="2">
    <source>
        <dbReference type="ARBA" id="ARBA00022737"/>
    </source>
</evidence>
<dbReference type="InterPro" id="IPR012724">
    <property type="entry name" value="DnaJ"/>
</dbReference>
<keyword evidence="4 6" id="KW-0862">Zinc</keyword>
<feature type="domain" description="CR-type" evidence="9">
    <location>
        <begin position="135"/>
        <end position="216"/>
    </location>
</feature>
<keyword evidence="6" id="KW-0235">DNA replication</keyword>
<evidence type="ECO:0000313" key="10">
    <source>
        <dbReference type="EMBL" id="KKW26976.1"/>
    </source>
</evidence>
<dbReference type="SMART" id="SM00271">
    <property type="entry name" value="DnaJ"/>
    <property type="match status" value="1"/>
</dbReference>
<comment type="subcellular location">
    <subcellularLocation>
        <location evidence="6">Cytoplasm</location>
    </subcellularLocation>
</comment>
<dbReference type="EMBL" id="LCRB01000002">
    <property type="protein sequence ID" value="KKW26976.1"/>
    <property type="molecule type" value="Genomic_DNA"/>
</dbReference>
<keyword evidence="5 6" id="KW-0143">Chaperone</keyword>
<dbReference type="NCBIfam" id="NF008035">
    <property type="entry name" value="PRK10767.1"/>
    <property type="match status" value="1"/>
</dbReference>
<organism evidence="10 11">
    <name type="scientific">candidate division Kazan bacterium GW2011_GWB1_52_7</name>
    <dbReference type="NCBI Taxonomy" id="1620414"/>
    <lineage>
        <taxon>Bacteria</taxon>
        <taxon>Bacteria division Kazan-3B-28</taxon>
    </lineage>
</organism>
<evidence type="ECO:0000256" key="7">
    <source>
        <dbReference type="PROSITE-ProRule" id="PRU00546"/>
    </source>
</evidence>
<dbReference type="InterPro" id="IPR036410">
    <property type="entry name" value="HSP_DnaJ_Cys-rich_dom_sf"/>
</dbReference>
<gene>
    <name evidence="6" type="primary">dnaJ</name>
    <name evidence="10" type="ORF">VF00_C0002G0303</name>
</gene>
<feature type="repeat" description="CXXCXGXG motif" evidence="6">
    <location>
        <begin position="164"/>
        <end position="171"/>
    </location>
</feature>
<accession>A0A0G1X7I7</accession>
<dbReference type="FunFam" id="2.60.260.20:FF:000005">
    <property type="entry name" value="Chaperone protein dnaJ 1, mitochondrial"/>
    <property type="match status" value="1"/>
</dbReference>
<evidence type="ECO:0000256" key="1">
    <source>
        <dbReference type="ARBA" id="ARBA00022723"/>
    </source>
</evidence>
<keyword evidence="6" id="KW-0346">Stress response</keyword>
<sequence length="358" mass="39139">MSKDYYQILGVAKGATPDEIKRAYRKLALKYHPDKGENGNADKFKEVNEAYQVLGNADKRQQYDQFGHSFEGAGPGFGGFDFSGFNTSDFGGFEDVFSTFFGGRTSTPRRSREDIKRGEDLEIAIEISFETAVFGGTQTIHLAKDTLCESCGGTGSINKQMKRCAKCNGSGHVEQVRQTMLGAIRQSKTCSECKGLGEMPEQTCRHCTGTGRTKQPVAVKVEIPDGIDDGQTVRVPGAGGAGFRGGKPGDLYVTVRVIPSREYRRDEFNLYKVVTVPFTVAALGGEVKTQTLDGTINLKIPPASQPGDVLRVKGHGVPKISATGRGDLYLTIEIQVPKRLTLKQRKLLQELNKEWGKE</sequence>
<comment type="cofactor">
    <cofactor evidence="6">
        <name>Zn(2+)</name>
        <dbReference type="ChEBI" id="CHEBI:29105"/>
    </cofactor>
    <text evidence="6">Binds 2 Zn(2+) ions per monomer.</text>
</comment>
<dbReference type="Gene3D" id="2.60.260.20">
    <property type="entry name" value="Urease metallochaperone UreE, N-terminal domain"/>
    <property type="match status" value="2"/>
</dbReference>
<evidence type="ECO:0000313" key="11">
    <source>
        <dbReference type="Proteomes" id="UP000034913"/>
    </source>
</evidence>
<dbReference type="SUPFAM" id="SSF49493">
    <property type="entry name" value="HSP40/DnaJ peptide-binding domain"/>
    <property type="match status" value="2"/>
</dbReference>
<dbReference type="NCBIfam" id="TIGR02349">
    <property type="entry name" value="DnaJ_bact"/>
    <property type="match status" value="1"/>
</dbReference>
<evidence type="ECO:0000256" key="3">
    <source>
        <dbReference type="ARBA" id="ARBA00022771"/>
    </source>
</evidence>
<dbReference type="PANTHER" id="PTHR43096">
    <property type="entry name" value="DNAJ HOMOLOG 1, MITOCHONDRIAL-RELATED"/>
    <property type="match status" value="1"/>
</dbReference>
<keyword evidence="3 6" id="KW-0863">Zinc-finger</keyword>
<keyword evidence="6" id="KW-0963">Cytoplasm</keyword>
<dbReference type="GO" id="GO:0051082">
    <property type="term" value="F:unfolded protein binding"/>
    <property type="evidence" value="ECO:0007669"/>
    <property type="project" value="UniProtKB-UniRule"/>
</dbReference>
<comment type="subunit">
    <text evidence="6">Homodimer.</text>
</comment>
<dbReference type="Pfam" id="PF00684">
    <property type="entry name" value="DnaJ_CXXCXGXG"/>
    <property type="match status" value="1"/>
</dbReference>
<feature type="binding site" evidence="6">
    <location>
        <position position="148"/>
    </location>
    <ligand>
        <name>Zn(2+)</name>
        <dbReference type="ChEBI" id="CHEBI:29105"/>
        <label>1</label>
    </ligand>
</feature>
<feature type="binding site" evidence="6">
    <location>
        <position position="167"/>
    </location>
    <ligand>
        <name>Zn(2+)</name>
        <dbReference type="ChEBI" id="CHEBI:29105"/>
        <label>2</label>
    </ligand>
</feature>
<reference evidence="10 11" key="1">
    <citation type="journal article" date="2015" name="Nature">
        <title>rRNA introns, odd ribosomes, and small enigmatic genomes across a large radiation of phyla.</title>
        <authorList>
            <person name="Brown C.T."/>
            <person name="Hug L.A."/>
            <person name="Thomas B.C."/>
            <person name="Sharon I."/>
            <person name="Castelle C.J."/>
            <person name="Singh A."/>
            <person name="Wilkins M.J."/>
            <person name="Williams K.H."/>
            <person name="Banfield J.F."/>
        </authorList>
    </citation>
    <scope>NUCLEOTIDE SEQUENCE [LARGE SCALE GENOMIC DNA]</scope>
</reference>
<feature type="zinc finger region" description="CR-type" evidence="7">
    <location>
        <begin position="135"/>
        <end position="216"/>
    </location>
</feature>
<name>A0A0G1X7I7_UNCK3</name>
<feature type="binding site" evidence="6">
    <location>
        <position position="193"/>
    </location>
    <ligand>
        <name>Zn(2+)</name>
        <dbReference type="ChEBI" id="CHEBI:29105"/>
        <label>2</label>
    </ligand>
</feature>
<dbReference type="InterPro" id="IPR008971">
    <property type="entry name" value="HSP40/DnaJ_pept-bd"/>
</dbReference>
<dbReference type="InterPro" id="IPR018253">
    <property type="entry name" value="DnaJ_domain_CS"/>
</dbReference>
<feature type="binding site" evidence="6">
    <location>
        <position position="151"/>
    </location>
    <ligand>
        <name>Zn(2+)</name>
        <dbReference type="ChEBI" id="CHEBI:29105"/>
        <label>1</label>
    </ligand>
</feature>
<dbReference type="GO" id="GO:0009408">
    <property type="term" value="P:response to heat"/>
    <property type="evidence" value="ECO:0007669"/>
    <property type="project" value="InterPro"/>
</dbReference>
<dbReference type="GO" id="GO:0005524">
    <property type="term" value="F:ATP binding"/>
    <property type="evidence" value="ECO:0007669"/>
    <property type="project" value="InterPro"/>
</dbReference>
<dbReference type="SUPFAM" id="SSF46565">
    <property type="entry name" value="Chaperone J-domain"/>
    <property type="match status" value="1"/>
</dbReference>
<dbReference type="PROSITE" id="PS51188">
    <property type="entry name" value="ZF_CR"/>
    <property type="match status" value="1"/>
</dbReference>
<dbReference type="PRINTS" id="PR00625">
    <property type="entry name" value="JDOMAIN"/>
</dbReference>
<comment type="caution">
    <text evidence="10">The sequence shown here is derived from an EMBL/GenBank/DDBJ whole genome shotgun (WGS) entry which is preliminary data.</text>
</comment>
<protein>
    <recommendedName>
        <fullName evidence="6">Chaperone protein DnaJ</fullName>
    </recommendedName>
</protein>
<dbReference type="InterPro" id="IPR001305">
    <property type="entry name" value="HSP_DnaJ_Cys-rich_dom"/>
</dbReference>
<feature type="binding site" evidence="6">
    <location>
        <position position="164"/>
    </location>
    <ligand>
        <name>Zn(2+)</name>
        <dbReference type="ChEBI" id="CHEBI:29105"/>
        <label>2</label>
    </ligand>
</feature>
<dbReference type="PANTHER" id="PTHR43096:SF52">
    <property type="entry name" value="DNAJ HOMOLOG 1, MITOCHONDRIAL-RELATED"/>
    <property type="match status" value="1"/>
</dbReference>
<keyword evidence="2 6" id="KW-0677">Repeat</keyword>
<dbReference type="GO" id="GO:0005737">
    <property type="term" value="C:cytoplasm"/>
    <property type="evidence" value="ECO:0007669"/>
    <property type="project" value="UniProtKB-SubCell"/>
</dbReference>
<evidence type="ECO:0000256" key="5">
    <source>
        <dbReference type="ARBA" id="ARBA00023186"/>
    </source>
</evidence>
<dbReference type="SUPFAM" id="SSF57938">
    <property type="entry name" value="DnaJ/Hsp40 cysteine-rich domain"/>
    <property type="match status" value="1"/>
</dbReference>
<dbReference type="InterPro" id="IPR036869">
    <property type="entry name" value="J_dom_sf"/>
</dbReference>
<dbReference type="Pfam" id="PF01556">
    <property type="entry name" value="DnaJ_C"/>
    <property type="match status" value="1"/>
</dbReference>
<feature type="repeat" description="CXXCXGXG motif" evidence="6">
    <location>
        <begin position="190"/>
        <end position="197"/>
    </location>
</feature>
<keyword evidence="1 6" id="KW-0479">Metal-binding</keyword>
<dbReference type="HAMAP" id="MF_01152">
    <property type="entry name" value="DnaJ"/>
    <property type="match status" value="1"/>
</dbReference>
<proteinExistence type="inferred from homology"/>
<feature type="binding site" evidence="6">
    <location>
        <position position="207"/>
    </location>
    <ligand>
        <name>Zn(2+)</name>
        <dbReference type="ChEBI" id="CHEBI:29105"/>
        <label>1</label>
    </ligand>
</feature>
<feature type="repeat" description="CXXCXGXG motif" evidence="6">
    <location>
        <begin position="204"/>
        <end position="211"/>
    </location>
</feature>
<dbReference type="Pfam" id="PF00226">
    <property type="entry name" value="DnaJ"/>
    <property type="match status" value="1"/>
</dbReference>
<dbReference type="AlphaFoldDB" id="A0A0G1X7I7"/>
<dbReference type="GO" id="GO:0006260">
    <property type="term" value="P:DNA replication"/>
    <property type="evidence" value="ECO:0007669"/>
    <property type="project" value="UniProtKB-KW"/>
</dbReference>
<dbReference type="PATRIC" id="fig|1620414.3.peg.543"/>
<dbReference type="PROSITE" id="PS00636">
    <property type="entry name" value="DNAJ_1"/>
    <property type="match status" value="1"/>
</dbReference>
<feature type="binding site" evidence="6">
    <location>
        <position position="190"/>
    </location>
    <ligand>
        <name>Zn(2+)</name>
        <dbReference type="ChEBI" id="CHEBI:29105"/>
        <label>2</label>
    </ligand>
</feature>
<dbReference type="PROSITE" id="PS50076">
    <property type="entry name" value="DNAJ_2"/>
    <property type="match status" value="1"/>
</dbReference>
<comment type="domain">
    <text evidence="6">The J domain is necessary and sufficient to stimulate DnaK ATPase activity. Zinc center 1 plays an important role in the autonomous, DnaK-independent chaperone activity of DnaJ. Zinc center 2 is essential for interaction with DnaK and for DnaJ activity.</text>
</comment>
<feature type="binding site" evidence="6">
    <location>
        <position position="204"/>
    </location>
    <ligand>
        <name>Zn(2+)</name>
        <dbReference type="ChEBI" id="CHEBI:29105"/>
        <label>1</label>
    </ligand>
</feature>
<comment type="similarity">
    <text evidence="6">Belongs to the DnaJ family.</text>
</comment>
<comment type="function">
    <text evidence="6">Participates actively in the response to hyperosmotic and heat shock by preventing the aggregation of stress-denatured proteins and by disaggregating proteins, also in an autonomous, DnaK-independent fashion. Unfolded proteins bind initially to DnaJ; upon interaction with the DnaJ-bound protein, DnaK hydrolyzes its bound ATP, resulting in the formation of a stable complex. GrpE releases ADP from DnaK; ATP binding to DnaK triggers the release of the substrate protein, thus completing the reaction cycle. Several rounds of ATP-dependent interactions between DnaJ, DnaK and GrpE are required for fully efficient folding. Also involved, together with DnaK and GrpE, in the DNA replication of plasmids through activation of initiation proteins.</text>
</comment>
<dbReference type="Proteomes" id="UP000034913">
    <property type="component" value="Unassembled WGS sequence"/>
</dbReference>
<evidence type="ECO:0000256" key="6">
    <source>
        <dbReference type="HAMAP-Rule" id="MF_01152"/>
    </source>
</evidence>
<dbReference type="InterPro" id="IPR001623">
    <property type="entry name" value="DnaJ_domain"/>
</dbReference>
<dbReference type="Gene3D" id="1.10.287.110">
    <property type="entry name" value="DnaJ domain"/>
    <property type="match status" value="1"/>
</dbReference>
<dbReference type="CDD" id="cd10747">
    <property type="entry name" value="DnaJ_C"/>
    <property type="match status" value="1"/>
</dbReference>
<evidence type="ECO:0000259" key="9">
    <source>
        <dbReference type="PROSITE" id="PS51188"/>
    </source>
</evidence>
<evidence type="ECO:0000259" key="8">
    <source>
        <dbReference type="PROSITE" id="PS50076"/>
    </source>
</evidence>
<dbReference type="GO" id="GO:0042026">
    <property type="term" value="P:protein refolding"/>
    <property type="evidence" value="ECO:0007669"/>
    <property type="project" value="TreeGrafter"/>
</dbReference>
<dbReference type="GO" id="GO:0031072">
    <property type="term" value="F:heat shock protein binding"/>
    <property type="evidence" value="ECO:0007669"/>
    <property type="project" value="InterPro"/>
</dbReference>
<dbReference type="GO" id="GO:0008270">
    <property type="term" value="F:zinc ion binding"/>
    <property type="evidence" value="ECO:0007669"/>
    <property type="project" value="UniProtKB-UniRule"/>
</dbReference>
<feature type="repeat" description="CXXCXGXG motif" evidence="6">
    <location>
        <begin position="148"/>
        <end position="155"/>
    </location>
</feature>